<feature type="domain" description="DUF2382" evidence="2">
    <location>
        <begin position="107"/>
        <end position="216"/>
    </location>
</feature>
<evidence type="ECO:0000313" key="3">
    <source>
        <dbReference type="EMBL" id="MBK1658979.1"/>
    </source>
</evidence>
<dbReference type="Pfam" id="PF09557">
    <property type="entry name" value="DUF2382"/>
    <property type="match status" value="1"/>
</dbReference>
<feature type="region of interest" description="Disordered" evidence="1">
    <location>
        <begin position="17"/>
        <end position="96"/>
    </location>
</feature>
<feature type="compositionally biased region" description="Basic and acidic residues" evidence="1">
    <location>
        <begin position="86"/>
        <end position="96"/>
    </location>
</feature>
<protein>
    <recommendedName>
        <fullName evidence="2">DUF2382 domain-containing protein</fullName>
    </recommendedName>
</protein>
<dbReference type="EMBL" id="NRSG01000077">
    <property type="protein sequence ID" value="MBK1658979.1"/>
    <property type="molecule type" value="Genomic_DNA"/>
</dbReference>
<sequence length="231" mass="26158">MSTPCCTASPCCWAPRSARRRRRSARPGADASGNCAPQRNALRCSTFGVNGGLDPRQQAPARSGRCDAGQSRHHHDMRLSRRRPRRNGDRMAEPERTGRLVEERVVPVVEETAVVTKEQLVTDRVRLHKRVHAERQRLDIPVRTESLEIARIPVGRFVEAAPAVRQVGDTTIHPVVEEVLVVEKRLRLVEEVHVTRRQTTRQVRDEVTLRREEVTVEHLTDPHATERNGPG</sequence>
<name>A0ABS1CWT0_9PROT</name>
<dbReference type="Proteomes" id="UP000697995">
    <property type="component" value="Unassembled WGS sequence"/>
</dbReference>
<gene>
    <name evidence="3" type="ORF">CKO45_12125</name>
</gene>
<proteinExistence type="predicted"/>
<comment type="caution">
    <text evidence="3">The sequence shown here is derived from an EMBL/GenBank/DDBJ whole genome shotgun (WGS) entry which is preliminary data.</text>
</comment>
<feature type="compositionally biased region" description="Basic residues" evidence="1">
    <location>
        <begin position="71"/>
        <end position="85"/>
    </location>
</feature>
<reference evidence="3 4" key="1">
    <citation type="journal article" date="2020" name="Microorganisms">
        <title>Osmotic Adaptation and Compatible Solute Biosynthesis of Phototrophic Bacteria as Revealed from Genome Analyses.</title>
        <authorList>
            <person name="Imhoff J.F."/>
            <person name="Rahn T."/>
            <person name="Kunzel S."/>
            <person name="Keller A."/>
            <person name="Neulinger S.C."/>
        </authorList>
    </citation>
    <scope>NUCLEOTIDE SEQUENCE [LARGE SCALE GENOMIC DNA]</scope>
    <source>
        <strain evidence="3 4">DSM 15382</strain>
    </source>
</reference>
<evidence type="ECO:0000256" key="1">
    <source>
        <dbReference type="SAM" id="MobiDB-lite"/>
    </source>
</evidence>
<evidence type="ECO:0000313" key="4">
    <source>
        <dbReference type="Proteomes" id="UP000697995"/>
    </source>
</evidence>
<organism evidence="3 4">
    <name type="scientific">Paracraurococcus ruber</name>
    <dbReference type="NCBI Taxonomy" id="77675"/>
    <lineage>
        <taxon>Bacteria</taxon>
        <taxon>Pseudomonadati</taxon>
        <taxon>Pseudomonadota</taxon>
        <taxon>Alphaproteobacteria</taxon>
        <taxon>Acetobacterales</taxon>
        <taxon>Roseomonadaceae</taxon>
        <taxon>Paracraurococcus</taxon>
    </lineage>
</organism>
<accession>A0ABS1CWT0</accession>
<evidence type="ECO:0000259" key="2">
    <source>
        <dbReference type="Pfam" id="PF09557"/>
    </source>
</evidence>
<keyword evidence="4" id="KW-1185">Reference proteome</keyword>
<dbReference type="InterPro" id="IPR019060">
    <property type="entry name" value="DUF2382"/>
</dbReference>